<reference evidence="3 4" key="1">
    <citation type="submission" date="2024-08" db="EMBL/GenBank/DDBJ databases">
        <title>Gnathostoma spinigerum genome.</title>
        <authorList>
            <person name="Gonzalez-Bertolin B."/>
            <person name="Monzon S."/>
            <person name="Zaballos A."/>
            <person name="Jimenez P."/>
            <person name="Dekumyoy P."/>
            <person name="Varona S."/>
            <person name="Cuesta I."/>
            <person name="Sumanam S."/>
            <person name="Adisakwattana P."/>
            <person name="Gasser R.B."/>
            <person name="Hernandez-Gonzalez A."/>
            <person name="Young N.D."/>
            <person name="Perteguer M.J."/>
        </authorList>
    </citation>
    <scope>NUCLEOTIDE SEQUENCE [LARGE SCALE GENOMIC DNA]</scope>
    <source>
        <strain evidence="3">AL3</strain>
        <tissue evidence="3">Liver</tissue>
    </source>
</reference>
<keyword evidence="4" id="KW-1185">Reference proteome</keyword>
<organism evidence="3 4">
    <name type="scientific">Gnathostoma spinigerum</name>
    <dbReference type="NCBI Taxonomy" id="75299"/>
    <lineage>
        <taxon>Eukaryota</taxon>
        <taxon>Metazoa</taxon>
        <taxon>Ecdysozoa</taxon>
        <taxon>Nematoda</taxon>
        <taxon>Chromadorea</taxon>
        <taxon>Rhabditida</taxon>
        <taxon>Spirurina</taxon>
        <taxon>Gnathostomatomorpha</taxon>
        <taxon>Gnathostomatoidea</taxon>
        <taxon>Gnathostomatidae</taxon>
        <taxon>Gnathostoma</taxon>
    </lineage>
</organism>
<dbReference type="SUPFAM" id="SSF81442">
    <property type="entry name" value="Cytochrome c oxidase subunit I-like"/>
    <property type="match status" value="1"/>
</dbReference>
<dbReference type="Pfam" id="PF10328">
    <property type="entry name" value="7TM_GPCR_Srx"/>
    <property type="match status" value="1"/>
</dbReference>
<keyword evidence="1" id="KW-1133">Transmembrane helix</keyword>
<name>A0ABD6EZV4_9BILA</name>
<evidence type="ECO:0000256" key="1">
    <source>
        <dbReference type="SAM" id="Phobius"/>
    </source>
</evidence>
<dbReference type="AlphaFoldDB" id="A0ABD6EZV4"/>
<feature type="transmembrane region" description="Helical" evidence="1">
    <location>
        <begin position="44"/>
        <end position="69"/>
    </location>
</feature>
<sequence length="95" mass="11149">MTKGQRTHFQRNILIFIWSILQSVIFFITLLLRYVPDIDHMEPISIFFVTVFAWTLFYSVDGLIVVAVLKVLKRKNLTSPGNPTLFVPVKHCRLW</sequence>
<gene>
    <name evidence="3" type="ORF">AB6A40_011426</name>
</gene>
<evidence type="ECO:0000259" key="2">
    <source>
        <dbReference type="Pfam" id="PF10328"/>
    </source>
</evidence>
<evidence type="ECO:0000313" key="3">
    <source>
        <dbReference type="EMBL" id="MFH4984717.1"/>
    </source>
</evidence>
<comment type="caution">
    <text evidence="3">The sequence shown here is derived from an EMBL/GenBank/DDBJ whole genome shotgun (WGS) entry which is preliminary data.</text>
</comment>
<proteinExistence type="predicted"/>
<feature type="transmembrane region" description="Helical" evidence="1">
    <location>
        <begin position="12"/>
        <end position="32"/>
    </location>
</feature>
<feature type="domain" description="7TM GPCR serpentine receptor class x (Srx)" evidence="2">
    <location>
        <begin position="6"/>
        <end position="67"/>
    </location>
</feature>
<evidence type="ECO:0000313" key="4">
    <source>
        <dbReference type="Proteomes" id="UP001608902"/>
    </source>
</evidence>
<dbReference type="EMBL" id="JBGFUD010020451">
    <property type="protein sequence ID" value="MFH4984717.1"/>
    <property type="molecule type" value="Genomic_DNA"/>
</dbReference>
<dbReference type="InterPro" id="IPR019430">
    <property type="entry name" value="7TM_GPCR_serpentine_rcpt_Srx"/>
</dbReference>
<dbReference type="Proteomes" id="UP001608902">
    <property type="component" value="Unassembled WGS sequence"/>
</dbReference>
<keyword evidence="1" id="KW-0812">Transmembrane</keyword>
<keyword evidence="1" id="KW-0472">Membrane</keyword>
<dbReference type="InterPro" id="IPR036927">
    <property type="entry name" value="Cyt_c_oxase-like_su1_sf"/>
</dbReference>
<protein>
    <recommendedName>
        <fullName evidence="2">7TM GPCR serpentine receptor class x (Srx) domain-containing protein</fullName>
    </recommendedName>
</protein>
<accession>A0ABD6EZV4</accession>